<dbReference type="EMBL" id="UINC01222505">
    <property type="protein sequence ID" value="SVE51318.1"/>
    <property type="molecule type" value="Genomic_DNA"/>
</dbReference>
<dbReference type="AlphaFoldDB" id="A0A383E5G5"/>
<sequence length="95" mass="11129">MKLATCLRQLAEEAHSPLKIHLSLSLLQLSEGQIMARQEYTPTPSEISRECERIRSQWSEDTLWKRSGLEHCRHWMPPTVHMPRTHELIETITDP</sequence>
<organism evidence="1">
    <name type="scientific">marine metagenome</name>
    <dbReference type="NCBI Taxonomy" id="408172"/>
    <lineage>
        <taxon>unclassified sequences</taxon>
        <taxon>metagenomes</taxon>
        <taxon>ecological metagenomes</taxon>
    </lineage>
</organism>
<gene>
    <name evidence="1" type="ORF">METZ01_LOCUS504172</name>
</gene>
<reference evidence="1" key="1">
    <citation type="submission" date="2018-05" db="EMBL/GenBank/DDBJ databases">
        <authorList>
            <person name="Lanie J.A."/>
            <person name="Ng W.-L."/>
            <person name="Kazmierczak K.M."/>
            <person name="Andrzejewski T.M."/>
            <person name="Davidsen T.M."/>
            <person name="Wayne K.J."/>
            <person name="Tettelin H."/>
            <person name="Glass J.I."/>
            <person name="Rusch D."/>
            <person name="Podicherti R."/>
            <person name="Tsui H.-C.T."/>
            <person name="Winkler M.E."/>
        </authorList>
    </citation>
    <scope>NUCLEOTIDE SEQUENCE</scope>
</reference>
<accession>A0A383E5G5</accession>
<name>A0A383E5G5_9ZZZZ</name>
<protein>
    <submittedName>
        <fullName evidence="1">Uncharacterized protein</fullName>
    </submittedName>
</protein>
<proteinExistence type="predicted"/>
<evidence type="ECO:0000313" key="1">
    <source>
        <dbReference type="EMBL" id="SVE51318.1"/>
    </source>
</evidence>